<sequence>MAEEKNSIKNYMGVENQQLIPGLPDEIAMECLVKVPCQFHSNMKSVCHSWQNLISNPSFYQLRLKSGNSEQLICLVQPLPSLDSIQSLTTTIAIAKKEDKLEHQQQQQQQIHSPPQFGLNIYNATYNTWQKTEFPGKIPMFCQCLAIPSANKLLILGGWDSDTLEPVPDVYILDLAGASGCRWRRGAPMSVSRSFFACEVVGQSWVYVAGGHDRHKNALNSAEVYDIERNEWRILPNMIEDRDECHGMAFEGDNRFWVVSGYGTDSQGQFRSDAECYDPDNGVWHKITGVWPFSSTSPRGATTIVSSVNKNEHQWRWFLGGQEEEEEQQIHQNDEIRWELIRSNPVPDCGKNPFVMNIGYGDNKNRVFLVSGSSRRSESSFSCSECDFEGTFILDKDCNNGRTKWNHVHTPAEFSGFPFSACYLTI</sequence>
<evidence type="ECO:0000313" key="3">
    <source>
        <dbReference type="Proteomes" id="UP000027138"/>
    </source>
</evidence>
<dbReference type="SUPFAM" id="SSF81383">
    <property type="entry name" value="F-box domain"/>
    <property type="match status" value="1"/>
</dbReference>
<proteinExistence type="predicted"/>
<dbReference type="Pfam" id="PF24681">
    <property type="entry name" value="Kelch_KLHDC2_KLHL20_DRC7"/>
    <property type="match status" value="1"/>
</dbReference>
<dbReference type="GO" id="GO:0005829">
    <property type="term" value="C:cytosol"/>
    <property type="evidence" value="ECO:0007669"/>
    <property type="project" value="TreeGrafter"/>
</dbReference>
<dbReference type="GO" id="GO:0080037">
    <property type="term" value="P:negative regulation of cytokinin-activated signaling pathway"/>
    <property type="evidence" value="ECO:0007669"/>
    <property type="project" value="InterPro"/>
</dbReference>
<evidence type="ECO:0000259" key="1">
    <source>
        <dbReference type="SMART" id="SM00256"/>
    </source>
</evidence>
<gene>
    <name evidence="2" type="ORF">JCGZ_19246</name>
</gene>
<accession>A0A067K387</accession>
<dbReference type="InterPro" id="IPR001810">
    <property type="entry name" value="F-box_dom"/>
</dbReference>
<dbReference type="InterPro" id="IPR015915">
    <property type="entry name" value="Kelch-typ_b-propeller"/>
</dbReference>
<dbReference type="InterPro" id="IPR036047">
    <property type="entry name" value="F-box-like_dom_sf"/>
</dbReference>
<dbReference type="SMART" id="SM00612">
    <property type="entry name" value="Kelch"/>
    <property type="match status" value="2"/>
</dbReference>
<dbReference type="KEGG" id="jcu:105641866"/>
<feature type="domain" description="F-box" evidence="1">
    <location>
        <begin position="23"/>
        <end position="63"/>
    </location>
</feature>
<dbReference type="PANTHER" id="PTHR46407">
    <property type="entry name" value="OS02G0208700 PROTEIN"/>
    <property type="match status" value="1"/>
</dbReference>
<dbReference type="AlphaFoldDB" id="A0A067K387"/>
<dbReference type="Pfam" id="PF00646">
    <property type="entry name" value="F-box"/>
    <property type="match status" value="1"/>
</dbReference>
<dbReference type="PANTHER" id="PTHR46407:SF21">
    <property type="entry name" value="F-BOX_KELCH-REPEAT PROTEIN SKIP20"/>
    <property type="match status" value="1"/>
</dbReference>
<dbReference type="SMART" id="SM00256">
    <property type="entry name" value="FBOX"/>
    <property type="match status" value="1"/>
</dbReference>
<dbReference type="Gene3D" id="1.20.1280.50">
    <property type="match status" value="1"/>
</dbReference>
<dbReference type="SUPFAM" id="SSF117281">
    <property type="entry name" value="Kelch motif"/>
    <property type="match status" value="1"/>
</dbReference>
<dbReference type="InterPro" id="IPR044595">
    <property type="entry name" value="KMD1-4"/>
</dbReference>
<dbReference type="OrthoDB" id="191037at2759"/>
<protein>
    <recommendedName>
        <fullName evidence="1">F-box domain-containing protein</fullName>
    </recommendedName>
</protein>
<evidence type="ECO:0000313" key="2">
    <source>
        <dbReference type="EMBL" id="KDP29533.1"/>
    </source>
</evidence>
<organism evidence="2 3">
    <name type="scientific">Jatropha curcas</name>
    <name type="common">Barbados nut</name>
    <dbReference type="NCBI Taxonomy" id="180498"/>
    <lineage>
        <taxon>Eukaryota</taxon>
        <taxon>Viridiplantae</taxon>
        <taxon>Streptophyta</taxon>
        <taxon>Embryophyta</taxon>
        <taxon>Tracheophyta</taxon>
        <taxon>Spermatophyta</taxon>
        <taxon>Magnoliopsida</taxon>
        <taxon>eudicotyledons</taxon>
        <taxon>Gunneridae</taxon>
        <taxon>Pentapetalae</taxon>
        <taxon>rosids</taxon>
        <taxon>fabids</taxon>
        <taxon>Malpighiales</taxon>
        <taxon>Euphorbiaceae</taxon>
        <taxon>Crotonoideae</taxon>
        <taxon>Jatropheae</taxon>
        <taxon>Jatropha</taxon>
    </lineage>
</organism>
<dbReference type="Proteomes" id="UP000027138">
    <property type="component" value="Unassembled WGS sequence"/>
</dbReference>
<dbReference type="CDD" id="cd22152">
    <property type="entry name" value="F-box_AtAFR-like"/>
    <property type="match status" value="1"/>
</dbReference>
<dbReference type="EMBL" id="KK914743">
    <property type="protein sequence ID" value="KDP29533.1"/>
    <property type="molecule type" value="Genomic_DNA"/>
</dbReference>
<name>A0A067K387_JATCU</name>
<keyword evidence="3" id="KW-1185">Reference proteome</keyword>
<reference evidence="2 3" key="1">
    <citation type="journal article" date="2014" name="PLoS ONE">
        <title>Global Analysis of Gene Expression Profiles in Physic Nut (Jatropha curcas L.) Seedlings Exposed to Salt Stress.</title>
        <authorList>
            <person name="Zhang L."/>
            <person name="Zhang C."/>
            <person name="Wu P."/>
            <person name="Chen Y."/>
            <person name="Li M."/>
            <person name="Jiang H."/>
            <person name="Wu G."/>
        </authorList>
    </citation>
    <scope>NUCLEOTIDE SEQUENCE [LARGE SCALE GENOMIC DNA]</scope>
    <source>
        <strain evidence="3">cv. GZQX0401</strain>
        <tissue evidence="2">Young leaves</tissue>
    </source>
</reference>
<dbReference type="InterPro" id="IPR006652">
    <property type="entry name" value="Kelch_1"/>
</dbReference>
<dbReference type="Gene3D" id="2.120.10.80">
    <property type="entry name" value="Kelch-type beta propeller"/>
    <property type="match status" value="1"/>
</dbReference>
<dbReference type="GO" id="GO:2000762">
    <property type="term" value="P:regulation of phenylpropanoid metabolic process"/>
    <property type="evidence" value="ECO:0007669"/>
    <property type="project" value="InterPro"/>
</dbReference>